<name>A0ABW0SCG1_9RHOB</name>
<organism evidence="2 3">
    <name type="scientific">Rubellimicrobium aerolatum</name>
    <dbReference type="NCBI Taxonomy" id="490979"/>
    <lineage>
        <taxon>Bacteria</taxon>
        <taxon>Pseudomonadati</taxon>
        <taxon>Pseudomonadota</taxon>
        <taxon>Alphaproteobacteria</taxon>
        <taxon>Rhodobacterales</taxon>
        <taxon>Roseobacteraceae</taxon>
        <taxon>Rubellimicrobium</taxon>
    </lineage>
</organism>
<accession>A0ABW0SCG1</accession>
<dbReference type="EMBL" id="JBHSNA010000006">
    <property type="protein sequence ID" value="MFC5566570.1"/>
    <property type="molecule type" value="Genomic_DNA"/>
</dbReference>
<dbReference type="InterPro" id="IPR000120">
    <property type="entry name" value="Amidase"/>
</dbReference>
<dbReference type="Gene3D" id="3.90.1300.10">
    <property type="entry name" value="Amidase signature (AS) domain"/>
    <property type="match status" value="1"/>
</dbReference>
<dbReference type="RefSeq" id="WP_209840631.1">
    <property type="nucleotide sequence ID" value="NZ_JAGGJP010000008.1"/>
</dbReference>
<dbReference type="PANTHER" id="PTHR11895">
    <property type="entry name" value="TRANSAMIDASE"/>
    <property type="match status" value="1"/>
</dbReference>
<dbReference type="InterPro" id="IPR036928">
    <property type="entry name" value="AS_sf"/>
</dbReference>
<dbReference type="SUPFAM" id="SSF75304">
    <property type="entry name" value="Amidase signature (AS) enzymes"/>
    <property type="match status" value="1"/>
</dbReference>
<feature type="domain" description="Amidase" evidence="1">
    <location>
        <begin position="66"/>
        <end position="454"/>
    </location>
</feature>
<sequence length="471" mass="47673">MAPGWPLGLEPGGLALPAVAAAGGCGDPGLAGVAELLAGFAGGLPVSEAVAALAARRAGDERAGEAVLSVLPVAAAVAESERRWRDGTARALEGVPFGVKAIIDVAGAVVTCGSVVTGDRRAVADSAVVARLRAAGAIPLAMLATTEFAAGSPFNPRHGVVTNPWDAGRWTGGSSTGSGAALARRLVPLALGTDTGGSIRVPSCWCGTTGLKPTRGLLPRDGIATLSWTLDHPGPMARSARDLTLALGVLAGKTTVGPARGVRGLRVGLPSGWFDEGVDGAVLGAWRAAAQVMEAAGAALVPLDARGLDLGAHHDAAWDILTAEAAAVQGWTRARRGEQDAGLVARLERGEAVSGARYAEAMLMRAELMGALARVMEGVDVLLTPGLGGEAGRLADLTIEVDGRAEGFAIISRNTMVFDYTGFPALMMPAGLGPNGLPLGVQVVGRPGDDGLCLDVAMAFQQVTDFHEARP</sequence>
<evidence type="ECO:0000313" key="2">
    <source>
        <dbReference type="EMBL" id="MFC5566570.1"/>
    </source>
</evidence>
<dbReference type="InterPro" id="IPR023631">
    <property type="entry name" value="Amidase_dom"/>
</dbReference>
<dbReference type="PANTHER" id="PTHR11895:SF176">
    <property type="entry name" value="AMIDASE AMID-RELATED"/>
    <property type="match status" value="1"/>
</dbReference>
<keyword evidence="3" id="KW-1185">Reference proteome</keyword>
<proteinExistence type="predicted"/>
<gene>
    <name evidence="2" type="ORF">ACFPOC_09080</name>
</gene>
<comment type="caution">
    <text evidence="2">The sequence shown here is derived from an EMBL/GenBank/DDBJ whole genome shotgun (WGS) entry which is preliminary data.</text>
</comment>
<dbReference type="Pfam" id="PF01425">
    <property type="entry name" value="Amidase"/>
    <property type="match status" value="1"/>
</dbReference>
<evidence type="ECO:0000313" key="3">
    <source>
        <dbReference type="Proteomes" id="UP001596056"/>
    </source>
</evidence>
<reference evidence="3" key="1">
    <citation type="journal article" date="2019" name="Int. J. Syst. Evol. Microbiol.">
        <title>The Global Catalogue of Microorganisms (GCM) 10K type strain sequencing project: providing services to taxonomists for standard genome sequencing and annotation.</title>
        <authorList>
            <consortium name="The Broad Institute Genomics Platform"/>
            <consortium name="The Broad Institute Genome Sequencing Center for Infectious Disease"/>
            <person name="Wu L."/>
            <person name="Ma J."/>
        </authorList>
    </citation>
    <scope>NUCLEOTIDE SEQUENCE [LARGE SCALE GENOMIC DNA]</scope>
    <source>
        <strain evidence="3">KACC 11588</strain>
    </source>
</reference>
<protein>
    <submittedName>
        <fullName evidence="2">Amidase</fullName>
    </submittedName>
</protein>
<evidence type="ECO:0000259" key="1">
    <source>
        <dbReference type="Pfam" id="PF01425"/>
    </source>
</evidence>
<dbReference type="Proteomes" id="UP001596056">
    <property type="component" value="Unassembled WGS sequence"/>
</dbReference>